<name>A0A1W6MV94_9HYPH</name>
<dbReference type="InterPro" id="IPR019052">
    <property type="entry name" value="DUF2383"/>
</dbReference>
<dbReference type="AlphaFoldDB" id="A0A1W6MV94"/>
<dbReference type="Gene3D" id="1.20.1260.10">
    <property type="match status" value="1"/>
</dbReference>
<dbReference type="InterPro" id="IPR012347">
    <property type="entry name" value="Ferritin-like"/>
</dbReference>
<keyword evidence="3" id="KW-1185">Reference proteome</keyword>
<sequence length="146" mass="15767">MSATPISTLQHLAQISRDGRNGFLEAAQAVKDPNLQNTFRKASARCEAGEKELEREITKLGGSTTDSGSVAGAVHRAWIDLKSAVTGGDEKAILEECERGEDVAKAAYEKALKAELAPEVIALVQKQYAGVLENHDLIKRLRDTAH</sequence>
<dbReference type="InterPro" id="IPR011971">
    <property type="entry name" value="CHP02284"/>
</dbReference>
<dbReference type="InterPro" id="IPR016920">
    <property type="entry name" value="UCP029477"/>
</dbReference>
<dbReference type="Pfam" id="PF09537">
    <property type="entry name" value="DUF2383"/>
    <property type="match status" value="1"/>
</dbReference>
<dbReference type="KEGG" id="mbry:B1812_11110"/>
<reference evidence="2 3" key="1">
    <citation type="submission" date="2017-02" db="EMBL/GenBank/DDBJ databases">
        <authorList>
            <person name="Peterson S.W."/>
        </authorList>
    </citation>
    <scope>NUCLEOTIDE SEQUENCE [LARGE SCALE GENOMIC DNA]</scope>
    <source>
        <strain evidence="2 3">S285</strain>
    </source>
</reference>
<evidence type="ECO:0000313" key="2">
    <source>
        <dbReference type="EMBL" id="ARN81528.1"/>
    </source>
</evidence>
<dbReference type="Proteomes" id="UP000193978">
    <property type="component" value="Chromosome"/>
</dbReference>
<dbReference type="NCBIfam" id="TIGR02284">
    <property type="entry name" value="PA2169 family four-helix-bundle protein"/>
    <property type="match status" value="1"/>
</dbReference>
<feature type="domain" description="DUF2383" evidence="1">
    <location>
        <begin position="6"/>
        <end position="113"/>
    </location>
</feature>
<dbReference type="STRING" id="655015.B1812_11110"/>
<protein>
    <submittedName>
        <fullName evidence="2">Aldehyde dehydrogenase</fullName>
    </submittedName>
</protein>
<dbReference type="RefSeq" id="WP_085771642.1">
    <property type="nucleotide sequence ID" value="NZ_AP027149.1"/>
</dbReference>
<evidence type="ECO:0000259" key="1">
    <source>
        <dbReference type="Pfam" id="PF09537"/>
    </source>
</evidence>
<gene>
    <name evidence="2" type="ORF">B1812_11110</name>
</gene>
<proteinExistence type="predicted"/>
<dbReference type="EMBL" id="CP019948">
    <property type="protein sequence ID" value="ARN81528.1"/>
    <property type="molecule type" value="Genomic_DNA"/>
</dbReference>
<evidence type="ECO:0000313" key="3">
    <source>
        <dbReference type="Proteomes" id="UP000193978"/>
    </source>
</evidence>
<accession>A0A1W6MV94</accession>
<dbReference type="OrthoDB" id="7265085at2"/>
<organism evidence="2 3">
    <name type="scientific">Methylocystis bryophila</name>
    <dbReference type="NCBI Taxonomy" id="655015"/>
    <lineage>
        <taxon>Bacteria</taxon>
        <taxon>Pseudomonadati</taxon>
        <taxon>Pseudomonadota</taxon>
        <taxon>Alphaproteobacteria</taxon>
        <taxon>Hyphomicrobiales</taxon>
        <taxon>Methylocystaceae</taxon>
        <taxon>Methylocystis</taxon>
    </lineage>
</organism>
<dbReference type="PIRSF" id="PIRSF029477">
    <property type="entry name" value="UCP029477"/>
    <property type="match status" value="1"/>
</dbReference>